<proteinExistence type="predicted"/>
<dbReference type="EMBL" id="SODO01000001">
    <property type="protein sequence ID" value="TDW62326.1"/>
    <property type="molecule type" value="Genomic_DNA"/>
</dbReference>
<dbReference type="Proteomes" id="UP000295058">
    <property type="component" value="Unassembled WGS sequence"/>
</dbReference>
<reference evidence="1 2" key="1">
    <citation type="submission" date="2019-03" db="EMBL/GenBank/DDBJ databases">
        <title>Genomic Encyclopedia of Archaeal and Bacterial Type Strains, Phase II (KMG-II): from individual species to whole genera.</title>
        <authorList>
            <person name="Goeker M."/>
        </authorList>
    </citation>
    <scope>NUCLEOTIDE SEQUENCE [LARGE SCALE GENOMIC DNA]</scope>
    <source>
        <strain evidence="1 2">DSM 15594</strain>
    </source>
</reference>
<gene>
    <name evidence="1" type="ORF">LY04_00388</name>
</gene>
<accession>A0ABY2F308</accession>
<evidence type="ECO:0000313" key="1">
    <source>
        <dbReference type="EMBL" id="TDW62326.1"/>
    </source>
</evidence>
<dbReference type="RefSeq" id="WP_280522708.1">
    <property type="nucleotide sequence ID" value="NZ_NQJF01000001.1"/>
</dbReference>
<sequence length="44" mass="5195">MKPTFINFWRWQPDNQPVQQPAFASITDNDIASQVIRQIPDDQH</sequence>
<keyword evidence="2" id="KW-1185">Reference proteome</keyword>
<evidence type="ECO:0000313" key="2">
    <source>
        <dbReference type="Proteomes" id="UP000295058"/>
    </source>
</evidence>
<comment type="caution">
    <text evidence="1">The sequence shown here is derived from an EMBL/GenBank/DDBJ whole genome shotgun (WGS) entry which is preliminary data.</text>
</comment>
<name>A0ABY2F308_9GAMM</name>
<protein>
    <submittedName>
        <fullName evidence="1">Uncharacterized protein</fullName>
    </submittedName>
</protein>
<organism evidence="1 2">
    <name type="scientific">Oceanimonas baumannii</name>
    <dbReference type="NCBI Taxonomy" id="129578"/>
    <lineage>
        <taxon>Bacteria</taxon>
        <taxon>Pseudomonadati</taxon>
        <taxon>Pseudomonadota</taxon>
        <taxon>Gammaproteobacteria</taxon>
        <taxon>Aeromonadales</taxon>
        <taxon>Aeromonadaceae</taxon>
        <taxon>Oceanimonas</taxon>
    </lineage>
</organism>